<dbReference type="AlphaFoldDB" id="A0A2J6T6D3"/>
<dbReference type="Proteomes" id="UP000235371">
    <property type="component" value="Unassembled WGS sequence"/>
</dbReference>
<feature type="signal peptide" evidence="1">
    <location>
        <begin position="1"/>
        <end position="22"/>
    </location>
</feature>
<dbReference type="GeneID" id="36580707"/>
<gene>
    <name evidence="2" type="ORF">K444DRAFT_413145</name>
</gene>
<proteinExistence type="predicted"/>
<reference evidence="2 3" key="1">
    <citation type="submission" date="2016-04" db="EMBL/GenBank/DDBJ databases">
        <title>A degradative enzymes factory behind the ericoid mycorrhizal symbiosis.</title>
        <authorList>
            <consortium name="DOE Joint Genome Institute"/>
            <person name="Martino E."/>
            <person name="Morin E."/>
            <person name="Grelet G."/>
            <person name="Kuo A."/>
            <person name="Kohler A."/>
            <person name="Daghino S."/>
            <person name="Barry K."/>
            <person name="Choi C."/>
            <person name="Cichocki N."/>
            <person name="Clum A."/>
            <person name="Copeland A."/>
            <person name="Hainaut M."/>
            <person name="Haridas S."/>
            <person name="Labutti K."/>
            <person name="Lindquist E."/>
            <person name="Lipzen A."/>
            <person name="Khouja H.-R."/>
            <person name="Murat C."/>
            <person name="Ohm R."/>
            <person name="Olson A."/>
            <person name="Spatafora J."/>
            <person name="Veneault-Fourrey C."/>
            <person name="Henrissat B."/>
            <person name="Grigoriev I."/>
            <person name="Martin F."/>
            <person name="Perotto S."/>
        </authorList>
    </citation>
    <scope>NUCLEOTIDE SEQUENCE [LARGE SCALE GENOMIC DNA]</scope>
    <source>
        <strain evidence="2 3">E</strain>
    </source>
</reference>
<evidence type="ECO:0000313" key="2">
    <source>
        <dbReference type="EMBL" id="PMD58569.1"/>
    </source>
</evidence>
<accession>A0A2J6T6D3</accession>
<protein>
    <submittedName>
        <fullName evidence="2">Uncharacterized protein</fullName>
    </submittedName>
</protein>
<name>A0A2J6T6D3_9HELO</name>
<dbReference type="InParanoid" id="A0A2J6T6D3"/>
<keyword evidence="3" id="KW-1185">Reference proteome</keyword>
<sequence>MEGTLSSPALLQILVLLPSASSPPSNHLLRVKMLFPRRSPSIIKRSIALRPALALLPLLSFNHVHALDCSLGTYLMSNQQDATSLGQCVNDGFFHNVTIAPSATGDISSINLGEASWYIIAENSPLPAGPDFKSDGRVDRILHRNLSAFLTLSTPDMKDLVFLIELDLNLKDLSSLEIITMSQSYRMQGNTPSANTDGKKSPSRGIRCSTWAGALAELELELAECQCKYHDPRLAVR</sequence>
<keyword evidence="1" id="KW-0732">Signal</keyword>
<evidence type="ECO:0000256" key="1">
    <source>
        <dbReference type="SAM" id="SignalP"/>
    </source>
</evidence>
<organism evidence="2 3">
    <name type="scientific">Hyaloscypha bicolor E</name>
    <dbReference type="NCBI Taxonomy" id="1095630"/>
    <lineage>
        <taxon>Eukaryota</taxon>
        <taxon>Fungi</taxon>
        <taxon>Dikarya</taxon>
        <taxon>Ascomycota</taxon>
        <taxon>Pezizomycotina</taxon>
        <taxon>Leotiomycetes</taxon>
        <taxon>Helotiales</taxon>
        <taxon>Hyaloscyphaceae</taxon>
        <taxon>Hyaloscypha</taxon>
        <taxon>Hyaloscypha bicolor</taxon>
    </lineage>
</organism>
<dbReference type="RefSeq" id="XP_024735473.1">
    <property type="nucleotide sequence ID" value="XM_024872627.1"/>
</dbReference>
<evidence type="ECO:0000313" key="3">
    <source>
        <dbReference type="Proteomes" id="UP000235371"/>
    </source>
</evidence>
<feature type="chain" id="PRO_5014461030" evidence="1">
    <location>
        <begin position="23"/>
        <end position="237"/>
    </location>
</feature>
<dbReference type="EMBL" id="KZ613817">
    <property type="protein sequence ID" value="PMD58569.1"/>
    <property type="molecule type" value="Genomic_DNA"/>
</dbReference>